<sequence length="351" mass="37274">MNTPNKLPEIKKEAFTKARESLGLSTKELSVMACLSVRQIEQIENGETDTFYGPQVKVTAAKKVAGLLKLKEEDAFDFGAVASNKAEANEEAKEEVKEESEEEAKDSEKVAKEVQVTDAESSGSVKTSDLKKADDARKFAPSQQAINQSTQSSTSKNPKRKLYILGGIAVALVFSIINLRPSFFPEVVKEEVVVVEQTQATTSSDTPADPKAASPSTPEPVAAAATPTPVSAQAPVAAPPTECPPADTAAVSYRPDAPKKAGDMVYLQSKTAQTVCVVDASGKTQNKTLEPGVGVSIYGKPPLKVLTSGAAQVDIYYQGVKVRPSNIAAKNILLEPAEIIQPLAPADSQFR</sequence>
<gene>
    <name evidence="4" type="ORF">DCO17_04015</name>
</gene>
<feature type="region of interest" description="Disordered" evidence="1">
    <location>
        <begin position="198"/>
        <end position="246"/>
    </location>
</feature>
<feature type="compositionally biased region" description="Basic and acidic residues" evidence="1">
    <location>
        <begin position="87"/>
        <end position="96"/>
    </location>
</feature>
<dbReference type="Gene3D" id="1.10.260.40">
    <property type="entry name" value="lambda repressor-like DNA-binding domains"/>
    <property type="match status" value="1"/>
</dbReference>
<protein>
    <recommendedName>
        <fullName evidence="3">HTH cro/C1-type domain-containing protein</fullName>
    </recommendedName>
</protein>
<feature type="domain" description="HTH cro/C1-type" evidence="3">
    <location>
        <begin position="17"/>
        <end position="76"/>
    </location>
</feature>
<dbReference type="InterPro" id="IPR010982">
    <property type="entry name" value="Lambda_DNA-bd_dom_sf"/>
</dbReference>
<reference evidence="4 5" key="1">
    <citation type="submission" date="2018-04" db="EMBL/GenBank/DDBJ databases">
        <title>Polynucleobacter sp. UH21B genome.</title>
        <authorList>
            <person name="Hahn M.W."/>
        </authorList>
    </citation>
    <scope>NUCLEOTIDE SEQUENCE [LARGE SCALE GENOMIC DNA]</scope>
    <source>
        <strain evidence="4 5">MWH-UH21B</strain>
    </source>
</reference>
<dbReference type="AlphaFoldDB" id="A0A6M9Q6J0"/>
<feature type="region of interest" description="Disordered" evidence="1">
    <location>
        <begin position="87"/>
        <end position="157"/>
    </location>
</feature>
<evidence type="ECO:0000259" key="3">
    <source>
        <dbReference type="PROSITE" id="PS50943"/>
    </source>
</evidence>
<dbReference type="CDD" id="cd00093">
    <property type="entry name" value="HTH_XRE"/>
    <property type="match status" value="1"/>
</dbReference>
<proteinExistence type="predicted"/>
<keyword evidence="2" id="KW-1133">Transmembrane helix</keyword>
<evidence type="ECO:0000256" key="2">
    <source>
        <dbReference type="SAM" id="Phobius"/>
    </source>
</evidence>
<dbReference type="Pfam" id="PF13413">
    <property type="entry name" value="HTH_25"/>
    <property type="match status" value="1"/>
</dbReference>
<accession>A0A6M9Q6J0</accession>
<feature type="compositionally biased region" description="Polar residues" evidence="1">
    <location>
        <begin position="118"/>
        <end position="127"/>
    </location>
</feature>
<keyword evidence="2" id="KW-0472">Membrane</keyword>
<dbReference type="PROSITE" id="PS50943">
    <property type="entry name" value="HTH_CROC1"/>
    <property type="match status" value="1"/>
</dbReference>
<keyword evidence="2" id="KW-0812">Transmembrane</keyword>
<evidence type="ECO:0000313" key="5">
    <source>
        <dbReference type="Proteomes" id="UP000503312"/>
    </source>
</evidence>
<evidence type="ECO:0000256" key="1">
    <source>
        <dbReference type="SAM" id="MobiDB-lite"/>
    </source>
</evidence>
<feature type="compositionally biased region" description="Basic and acidic residues" evidence="1">
    <location>
        <begin position="128"/>
        <end position="138"/>
    </location>
</feature>
<evidence type="ECO:0000313" key="4">
    <source>
        <dbReference type="EMBL" id="QKM64473.1"/>
    </source>
</evidence>
<dbReference type="Proteomes" id="UP000503312">
    <property type="component" value="Chromosome"/>
</dbReference>
<dbReference type="GO" id="GO:0003677">
    <property type="term" value="F:DNA binding"/>
    <property type="evidence" value="ECO:0007669"/>
    <property type="project" value="InterPro"/>
</dbReference>
<dbReference type="InterPro" id="IPR001387">
    <property type="entry name" value="Cro/C1-type_HTH"/>
</dbReference>
<dbReference type="KEGG" id="ptrp:DCO17_04015"/>
<feature type="compositionally biased region" description="Low complexity" evidence="1">
    <location>
        <begin position="212"/>
        <end position="236"/>
    </location>
</feature>
<organism evidence="4 5">
    <name type="scientific">Polynucleobacter tropicus</name>
    <dbReference type="NCBI Taxonomy" id="1743174"/>
    <lineage>
        <taxon>Bacteria</taxon>
        <taxon>Pseudomonadati</taxon>
        <taxon>Pseudomonadota</taxon>
        <taxon>Betaproteobacteria</taxon>
        <taxon>Burkholderiales</taxon>
        <taxon>Burkholderiaceae</taxon>
        <taxon>Polynucleobacter</taxon>
    </lineage>
</organism>
<keyword evidence="5" id="KW-1185">Reference proteome</keyword>
<feature type="compositionally biased region" description="Polar residues" evidence="1">
    <location>
        <begin position="141"/>
        <end position="156"/>
    </location>
</feature>
<dbReference type="EMBL" id="CP028942">
    <property type="protein sequence ID" value="QKM64473.1"/>
    <property type="molecule type" value="Genomic_DNA"/>
</dbReference>
<feature type="transmembrane region" description="Helical" evidence="2">
    <location>
        <begin position="162"/>
        <end position="179"/>
    </location>
</feature>
<name>A0A6M9Q6J0_9BURK</name>
<dbReference type="RefSeq" id="WP_173955516.1">
    <property type="nucleotide sequence ID" value="NZ_CP028942.1"/>
</dbReference>